<accession>A0A2G5T375</accession>
<evidence type="ECO:0000313" key="2">
    <source>
        <dbReference type="EMBL" id="PIC21546.1"/>
    </source>
</evidence>
<feature type="compositionally biased region" description="Basic and acidic residues" evidence="1">
    <location>
        <begin position="30"/>
        <end position="46"/>
    </location>
</feature>
<evidence type="ECO:0000313" key="3">
    <source>
        <dbReference type="Proteomes" id="UP000230233"/>
    </source>
</evidence>
<keyword evidence="3" id="KW-1185">Reference proteome</keyword>
<reference evidence="3" key="1">
    <citation type="submission" date="2017-10" db="EMBL/GenBank/DDBJ databases">
        <title>Rapid genome shrinkage in a self-fertile nematode reveals novel sperm competition proteins.</title>
        <authorList>
            <person name="Yin D."/>
            <person name="Schwarz E.M."/>
            <person name="Thomas C.G."/>
            <person name="Felde R.L."/>
            <person name="Korf I.F."/>
            <person name="Cutter A.D."/>
            <person name="Schartner C.M."/>
            <person name="Ralston E.J."/>
            <person name="Meyer B.J."/>
            <person name="Haag E.S."/>
        </authorList>
    </citation>
    <scope>NUCLEOTIDE SEQUENCE [LARGE SCALE GENOMIC DNA]</scope>
    <source>
        <strain evidence="3">JU1422</strain>
    </source>
</reference>
<feature type="compositionally biased region" description="Polar residues" evidence="1">
    <location>
        <begin position="7"/>
        <end position="20"/>
    </location>
</feature>
<dbReference type="Proteomes" id="UP000230233">
    <property type="component" value="Chromosome X"/>
</dbReference>
<dbReference type="EMBL" id="PDUG01000006">
    <property type="protein sequence ID" value="PIC21546.1"/>
    <property type="molecule type" value="Genomic_DNA"/>
</dbReference>
<organism evidence="2 3">
    <name type="scientific">Caenorhabditis nigoni</name>
    <dbReference type="NCBI Taxonomy" id="1611254"/>
    <lineage>
        <taxon>Eukaryota</taxon>
        <taxon>Metazoa</taxon>
        <taxon>Ecdysozoa</taxon>
        <taxon>Nematoda</taxon>
        <taxon>Chromadorea</taxon>
        <taxon>Rhabditida</taxon>
        <taxon>Rhabditina</taxon>
        <taxon>Rhabditomorpha</taxon>
        <taxon>Rhabditoidea</taxon>
        <taxon>Rhabditidae</taxon>
        <taxon>Peloderinae</taxon>
        <taxon>Caenorhabditis</taxon>
    </lineage>
</organism>
<protein>
    <submittedName>
        <fullName evidence="2">Uncharacterized protein</fullName>
    </submittedName>
</protein>
<name>A0A2G5T375_9PELO</name>
<evidence type="ECO:0000256" key="1">
    <source>
        <dbReference type="SAM" id="MobiDB-lite"/>
    </source>
</evidence>
<comment type="caution">
    <text evidence="2">The sequence shown here is derived from an EMBL/GenBank/DDBJ whole genome shotgun (WGS) entry which is preliminary data.</text>
</comment>
<gene>
    <name evidence="2" type="primary">Cnig_chr_X.g26339</name>
    <name evidence="2" type="ORF">B9Z55_026339</name>
</gene>
<dbReference type="AlphaFoldDB" id="A0A2G5T375"/>
<feature type="region of interest" description="Disordered" evidence="1">
    <location>
        <begin position="1"/>
        <end position="52"/>
    </location>
</feature>
<proteinExistence type="predicted"/>
<sequence>MLGCITASKNSFGTTKTKNASEMEEGGQVEMKEEKGTVKEGGDGQHEKKKKQLRKVSANLGLQWGLWSSQQFTKGTGLISEPICDEQCPSEMGKEMDAEQCPEEEF</sequence>